<organism evidence="8 9">
    <name type="scientific">Lithospermum erythrorhizon</name>
    <name type="common">Purple gromwell</name>
    <name type="synonym">Lithospermum officinale var. erythrorhizon</name>
    <dbReference type="NCBI Taxonomy" id="34254"/>
    <lineage>
        <taxon>Eukaryota</taxon>
        <taxon>Viridiplantae</taxon>
        <taxon>Streptophyta</taxon>
        <taxon>Embryophyta</taxon>
        <taxon>Tracheophyta</taxon>
        <taxon>Spermatophyta</taxon>
        <taxon>Magnoliopsida</taxon>
        <taxon>eudicotyledons</taxon>
        <taxon>Gunneridae</taxon>
        <taxon>Pentapetalae</taxon>
        <taxon>asterids</taxon>
        <taxon>lamiids</taxon>
        <taxon>Boraginales</taxon>
        <taxon>Boraginaceae</taxon>
        <taxon>Boraginoideae</taxon>
        <taxon>Lithospermeae</taxon>
        <taxon>Lithospermum</taxon>
    </lineage>
</organism>
<feature type="domain" description="PHD-type" evidence="6">
    <location>
        <begin position="133"/>
        <end position="182"/>
    </location>
</feature>
<keyword evidence="2 4" id="KW-0863">Zinc-finger</keyword>
<keyword evidence="3" id="KW-0862">Zinc</keyword>
<dbReference type="Proteomes" id="UP001454036">
    <property type="component" value="Unassembled WGS sequence"/>
</dbReference>
<feature type="region of interest" description="Disordered" evidence="5">
    <location>
        <begin position="314"/>
        <end position="345"/>
    </location>
</feature>
<dbReference type="InterPro" id="IPR013083">
    <property type="entry name" value="Znf_RING/FYVE/PHD"/>
</dbReference>
<accession>A0AAV3QHA4</accession>
<dbReference type="PANTHER" id="PTHR47177">
    <property type="entry name" value="F18C1.6 PROTEIN"/>
    <property type="match status" value="1"/>
</dbReference>
<feature type="region of interest" description="Disordered" evidence="5">
    <location>
        <begin position="500"/>
        <end position="530"/>
    </location>
</feature>
<keyword evidence="9" id="KW-1185">Reference proteome</keyword>
<feature type="domain" description="RING-type" evidence="7">
    <location>
        <begin position="44"/>
        <end position="87"/>
    </location>
</feature>
<reference evidence="8 9" key="1">
    <citation type="submission" date="2024-01" db="EMBL/GenBank/DDBJ databases">
        <title>The complete chloroplast genome sequence of Lithospermum erythrorhizon: insights into the phylogenetic relationship among Boraginaceae species and the maternal lineages of purple gromwells.</title>
        <authorList>
            <person name="Okada T."/>
            <person name="Watanabe K."/>
        </authorList>
    </citation>
    <scope>NUCLEOTIDE SEQUENCE [LARGE SCALE GENOMIC DNA]</scope>
</reference>
<comment type="caution">
    <text evidence="8">The sequence shown here is derived from an EMBL/GenBank/DDBJ whole genome shotgun (WGS) entry which is preliminary data.</text>
</comment>
<dbReference type="Gene3D" id="3.30.40.10">
    <property type="entry name" value="Zinc/RING finger domain, C3HC4 (zinc finger)"/>
    <property type="match status" value="2"/>
</dbReference>
<dbReference type="AlphaFoldDB" id="A0AAV3QHA4"/>
<dbReference type="SMART" id="SM00249">
    <property type="entry name" value="PHD"/>
    <property type="match status" value="1"/>
</dbReference>
<dbReference type="SMART" id="SM00184">
    <property type="entry name" value="RING"/>
    <property type="match status" value="2"/>
</dbReference>
<dbReference type="PROSITE" id="PS50089">
    <property type="entry name" value="ZF_RING_2"/>
    <property type="match status" value="1"/>
</dbReference>
<dbReference type="InterPro" id="IPR017907">
    <property type="entry name" value="Znf_RING_CS"/>
</dbReference>
<evidence type="ECO:0000256" key="3">
    <source>
        <dbReference type="ARBA" id="ARBA00022833"/>
    </source>
</evidence>
<evidence type="ECO:0000256" key="5">
    <source>
        <dbReference type="SAM" id="MobiDB-lite"/>
    </source>
</evidence>
<protein>
    <submittedName>
        <fullName evidence="8">Uncharacterized protein</fullName>
    </submittedName>
</protein>
<evidence type="ECO:0000256" key="4">
    <source>
        <dbReference type="PROSITE-ProRule" id="PRU00175"/>
    </source>
</evidence>
<name>A0AAV3QHA4_LITER</name>
<evidence type="ECO:0000256" key="1">
    <source>
        <dbReference type="ARBA" id="ARBA00022723"/>
    </source>
</evidence>
<dbReference type="InterPro" id="IPR019787">
    <property type="entry name" value="Znf_PHD-finger"/>
</dbReference>
<dbReference type="InterPro" id="IPR001841">
    <property type="entry name" value="Znf_RING"/>
</dbReference>
<dbReference type="PROSITE" id="PS50016">
    <property type="entry name" value="ZF_PHD_2"/>
    <property type="match status" value="1"/>
</dbReference>
<evidence type="ECO:0000313" key="9">
    <source>
        <dbReference type="Proteomes" id="UP001454036"/>
    </source>
</evidence>
<dbReference type="Pfam" id="PF00628">
    <property type="entry name" value="PHD"/>
    <property type="match status" value="1"/>
</dbReference>
<dbReference type="SUPFAM" id="SSF57850">
    <property type="entry name" value="RING/U-box"/>
    <property type="match status" value="1"/>
</dbReference>
<dbReference type="InterPro" id="IPR001965">
    <property type="entry name" value="Znf_PHD"/>
</dbReference>
<dbReference type="Pfam" id="PF13639">
    <property type="entry name" value="zf-RING_2"/>
    <property type="match status" value="1"/>
</dbReference>
<dbReference type="PROSITE" id="PS00518">
    <property type="entry name" value="ZF_RING_1"/>
    <property type="match status" value="1"/>
</dbReference>
<feature type="region of interest" description="Disordered" evidence="5">
    <location>
        <begin position="1"/>
        <end position="25"/>
    </location>
</feature>
<evidence type="ECO:0000313" key="8">
    <source>
        <dbReference type="EMBL" id="GAA0163028.1"/>
    </source>
</evidence>
<evidence type="ECO:0000259" key="6">
    <source>
        <dbReference type="PROSITE" id="PS50016"/>
    </source>
</evidence>
<feature type="compositionally biased region" description="Polar residues" evidence="5">
    <location>
        <begin position="500"/>
        <end position="511"/>
    </location>
</feature>
<dbReference type="EMBL" id="BAABME010004632">
    <property type="protein sequence ID" value="GAA0163028.1"/>
    <property type="molecule type" value="Genomic_DNA"/>
</dbReference>
<keyword evidence="1" id="KW-0479">Metal-binding</keyword>
<feature type="compositionally biased region" description="Polar residues" evidence="5">
    <location>
        <begin position="1"/>
        <end position="23"/>
    </location>
</feature>
<dbReference type="SUPFAM" id="SSF57903">
    <property type="entry name" value="FYVE/PHD zinc finger"/>
    <property type="match status" value="1"/>
</dbReference>
<proteinExistence type="predicted"/>
<evidence type="ECO:0000256" key="2">
    <source>
        <dbReference type="ARBA" id="ARBA00022771"/>
    </source>
</evidence>
<feature type="compositionally biased region" description="Basic and acidic residues" evidence="5">
    <location>
        <begin position="521"/>
        <end position="530"/>
    </location>
</feature>
<evidence type="ECO:0000259" key="7">
    <source>
        <dbReference type="PROSITE" id="PS50089"/>
    </source>
</evidence>
<gene>
    <name evidence="8" type="ORF">LIER_19000</name>
</gene>
<dbReference type="InterPro" id="IPR011011">
    <property type="entry name" value="Znf_FYVE_PHD"/>
</dbReference>
<feature type="compositionally biased region" description="Low complexity" evidence="5">
    <location>
        <begin position="316"/>
        <end position="326"/>
    </location>
</feature>
<dbReference type="GO" id="GO:0008270">
    <property type="term" value="F:zinc ion binding"/>
    <property type="evidence" value="ECO:0007669"/>
    <property type="project" value="UniProtKB-KW"/>
</dbReference>
<sequence length="642" mass="70587">MNMPTTSTTIENHRQTSTTLNSDNKGKLKVQETHLDQVEDDQICGICLYSSSNGAISRGYINCCNHYFCFVCIMEWSKVESTCPICKRRFSSIRRPPKIGVFDVERHVSVPVRDQVYYHFGNASVGPPNLYSDTKCSVCRSGADDSLLLLCDLCDVASHSYCVGLGATVPEGDWYCPDCAVLKAEYTMHETEDGAVDHCCDNKLKFASAQEHVSTFDNSQNSVCQISSSSTLPNRTLNGEDIGGANNRNEVSTRRQSIVLSQAPMVNARTLVRCRNVHERIRVLRSNWNNIRNGSLSFTSTTVNKSATIQKPVIGSSSAETNSSASLKQPSIADGGASNMSHSSSHEINRAWKMMDFAMTIERHYKRSMPQPSNSSLKKINSSKDVVAGSLSVTHRSSNKDLGCLMPRTPQKYSLVDKNRCGTHILGERSKSREQMVSAVPGVMSSKEAPFSPGQNGSKGETIISLNRHLSRSPLTTKSDAGVSCSSSTISPSLVANVSHANPQSDVSPSSDKIVHLSHRGSVDKKSAKDKIVNGENDAKSEIQSLVKLNLKILTKNQKLEDDVFKQVARTATHSILAACDLEHPKPRCQQFPSSICCHASDIQKQRRSSLMPNSCRECFYAFVKDVVSNILDKNRIFRNIA</sequence>
<dbReference type="PANTHER" id="PTHR47177:SF4">
    <property type="entry name" value="OS06G0283200 PROTEIN"/>
    <property type="match status" value="1"/>
</dbReference>